<dbReference type="GO" id="GO:0004803">
    <property type="term" value="F:transposase activity"/>
    <property type="evidence" value="ECO:0007669"/>
    <property type="project" value="InterPro"/>
</dbReference>
<evidence type="ECO:0000259" key="2">
    <source>
        <dbReference type="Pfam" id="PF02371"/>
    </source>
</evidence>
<evidence type="ECO:0000259" key="1">
    <source>
        <dbReference type="Pfam" id="PF01548"/>
    </source>
</evidence>
<dbReference type="InterPro" id="IPR003346">
    <property type="entry name" value="Transposase_20"/>
</dbReference>
<feature type="domain" description="Transposase IS110-like N-terminal" evidence="1">
    <location>
        <begin position="6"/>
        <end position="144"/>
    </location>
</feature>
<dbReference type="PANTHER" id="PTHR33055">
    <property type="entry name" value="TRANSPOSASE FOR INSERTION SEQUENCE ELEMENT IS1111A"/>
    <property type="match status" value="1"/>
</dbReference>
<dbReference type="EMBL" id="DRMN01000062">
    <property type="protein sequence ID" value="HFB54455.1"/>
    <property type="molecule type" value="Genomic_DNA"/>
</dbReference>
<dbReference type="GO" id="GO:0006313">
    <property type="term" value="P:DNA transposition"/>
    <property type="evidence" value="ECO:0007669"/>
    <property type="project" value="InterPro"/>
</dbReference>
<dbReference type="Proteomes" id="UP000886042">
    <property type="component" value="Unassembled WGS sequence"/>
</dbReference>
<dbReference type="GO" id="GO:0003677">
    <property type="term" value="F:DNA binding"/>
    <property type="evidence" value="ECO:0007669"/>
    <property type="project" value="InterPro"/>
</dbReference>
<name>A0A7C3GCL1_9PROT</name>
<accession>A0A7C3GCL1</accession>
<evidence type="ECO:0000313" key="3">
    <source>
        <dbReference type="EMBL" id="HFB54455.1"/>
    </source>
</evidence>
<dbReference type="Pfam" id="PF01548">
    <property type="entry name" value="DEDD_Tnp_IS110"/>
    <property type="match status" value="1"/>
</dbReference>
<protein>
    <submittedName>
        <fullName evidence="3">IS110 family transposase</fullName>
    </submittedName>
</protein>
<dbReference type="InterPro" id="IPR002525">
    <property type="entry name" value="Transp_IS110-like_N"/>
</dbReference>
<comment type="caution">
    <text evidence="3">The sequence shown here is derived from an EMBL/GenBank/DDBJ whole genome shotgun (WGS) entry which is preliminary data.</text>
</comment>
<reference evidence="3" key="1">
    <citation type="journal article" date="2020" name="mSystems">
        <title>Genome- and Community-Level Interaction Insights into Carbon Utilization and Element Cycling Functions of Hydrothermarchaeota in Hydrothermal Sediment.</title>
        <authorList>
            <person name="Zhou Z."/>
            <person name="Liu Y."/>
            <person name="Xu W."/>
            <person name="Pan J."/>
            <person name="Luo Z.H."/>
            <person name="Li M."/>
        </authorList>
    </citation>
    <scope>NUCLEOTIDE SEQUENCE [LARGE SCALE GENOMIC DNA]</scope>
    <source>
        <strain evidence="3">HyVt-489</strain>
    </source>
</reference>
<dbReference type="InterPro" id="IPR047650">
    <property type="entry name" value="Transpos_IS110"/>
</dbReference>
<gene>
    <name evidence="3" type="ORF">ENJ46_00905</name>
</gene>
<organism evidence="3">
    <name type="scientific">Hellea balneolensis</name>
    <dbReference type="NCBI Taxonomy" id="287478"/>
    <lineage>
        <taxon>Bacteria</taxon>
        <taxon>Pseudomonadati</taxon>
        <taxon>Pseudomonadota</taxon>
        <taxon>Alphaproteobacteria</taxon>
        <taxon>Maricaulales</taxon>
        <taxon>Robiginitomaculaceae</taxon>
        <taxon>Hellea</taxon>
    </lineage>
</organism>
<dbReference type="PANTHER" id="PTHR33055:SF13">
    <property type="entry name" value="TRANSPOSASE"/>
    <property type="match status" value="1"/>
</dbReference>
<proteinExistence type="predicted"/>
<sequence length="312" mass="34899">MTDTTIGIDISKAHLDVATHPKGNAMQFTNNKKGHKALLRWIRTVDMKLIVFEPTGAYHRSLEQFLGMRNLPYVKVNPLHAKRFGEAMGKLVKTDVVDAKMLAFYGATLVPNPSSGKSQALVNLHELMVARKALIKDKTAAANRQHIQTISLLKRQLVKRLKQIDADITAIDRACREITNRDLVLKRRFEILKSIPGLGDITIFTLLAEMPELGSMDKRQAGALAGLAPVTRQSGNWKGQSFIQGGRADVRKALYMPALVATRFNPVLKAKYQAMMEAHKPFKIVITAIMRKLITIANALLRDNRKWNETPC</sequence>
<dbReference type="Pfam" id="PF02371">
    <property type="entry name" value="Transposase_20"/>
    <property type="match status" value="1"/>
</dbReference>
<feature type="domain" description="Transposase IS116/IS110/IS902 C-terminal" evidence="2">
    <location>
        <begin position="190"/>
        <end position="273"/>
    </location>
</feature>
<dbReference type="AlphaFoldDB" id="A0A7C3GCL1"/>